<dbReference type="Gene3D" id="3.90.220.20">
    <property type="entry name" value="DNA methylase specificity domains"/>
    <property type="match status" value="1"/>
</dbReference>
<dbReference type="SUPFAM" id="SSF116734">
    <property type="entry name" value="DNA methylase specificity domain"/>
    <property type="match status" value="1"/>
</dbReference>
<dbReference type="RefSeq" id="WP_221860491.1">
    <property type="nucleotide sequence ID" value="NZ_BAAAYV010000021.1"/>
</dbReference>
<dbReference type="InterPro" id="IPR044946">
    <property type="entry name" value="Restrct_endonuc_typeI_TRD_sf"/>
</dbReference>
<dbReference type="EMBL" id="BAAAYV010000021">
    <property type="protein sequence ID" value="GAA3666300.1"/>
    <property type="molecule type" value="Genomic_DNA"/>
</dbReference>
<evidence type="ECO:0008006" key="5">
    <source>
        <dbReference type="Google" id="ProtNLM"/>
    </source>
</evidence>
<proteinExistence type="predicted"/>
<keyword evidence="4" id="KW-1185">Reference proteome</keyword>
<evidence type="ECO:0000256" key="1">
    <source>
        <dbReference type="ARBA" id="ARBA00022747"/>
    </source>
</evidence>
<accession>A0ABP7BRK9</accession>
<keyword evidence="1" id="KW-0680">Restriction system</keyword>
<comment type="caution">
    <text evidence="3">The sequence shown here is derived from an EMBL/GenBank/DDBJ whole genome shotgun (WGS) entry which is preliminary data.</text>
</comment>
<sequence>MLQQWVSVRTGISLRERPAPGEGLGVRALLLGDVARGGGYAPGATVRIGADLVSPQHVVRDGDVVFRSRGPYWNAWCADALSEPLVAVAPLFVLRTATEVDPSYLCWWINGPVAQRYFAAEAMGTGVQMITKNVLLALPFDPPPLATQRATAAAGSLALRERALTDRLATLRHDLVTAHLVQHARATDPLTDRNTDA</sequence>
<evidence type="ECO:0000313" key="3">
    <source>
        <dbReference type="EMBL" id="GAA3666300.1"/>
    </source>
</evidence>
<evidence type="ECO:0000256" key="2">
    <source>
        <dbReference type="ARBA" id="ARBA00023125"/>
    </source>
</evidence>
<name>A0ABP7BRK9_9MICO</name>
<keyword evidence="2" id="KW-0238">DNA-binding</keyword>
<evidence type="ECO:0000313" key="4">
    <source>
        <dbReference type="Proteomes" id="UP001410795"/>
    </source>
</evidence>
<reference evidence="4" key="1">
    <citation type="journal article" date="2019" name="Int. J. Syst. Evol. Microbiol.">
        <title>The Global Catalogue of Microorganisms (GCM) 10K type strain sequencing project: providing services to taxonomists for standard genome sequencing and annotation.</title>
        <authorList>
            <consortium name="The Broad Institute Genomics Platform"/>
            <consortium name="The Broad Institute Genome Sequencing Center for Infectious Disease"/>
            <person name="Wu L."/>
            <person name="Ma J."/>
        </authorList>
    </citation>
    <scope>NUCLEOTIDE SEQUENCE [LARGE SCALE GENOMIC DNA]</scope>
    <source>
        <strain evidence="4">JCM 16546</strain>
    </source>
</reference>
<dbReference type="Proteomes" id="UP001410795">
    <property type="component" value="Unassembled WGS sequence"/>
</dbReference>
<gene>
    <name evidence="3" type="ORF">GCM10022202_30550</name>
</gene>
<organism evidence="3 4">
    <name type="scientific">Microbacterium marinilacus</name>
    <dbReference type="NCBI Taxonomy" id="415209"/>
    <lineage>
        <taxon>Bacteria</taxon>
        <taxon>Bacillati</taxon>
        <taxon>Actinomycetota</taxon>
        <taxon>Actinomycetes</taxon>
        <taxon>Micrococcales</taxon>
        <taxon>Microbacteriaceae</taxon>
        <taxon>Microbacterium</taxon>
    </lineage>
</organism>
<protein>
    <recommendedName>
        <fullName evidence="5">Restriction endonuclease subunit S</fullName>
    </recommendedName>
</protein>